<evidence type="ECO:0000313" key="2">
    <source>
        <dbReference type="Proteomes" id="UP000034681"/>
    </source>
</evidence>
<reference evidence="1" key="1">
    <citation type="submission" date="2012-04" db="EMBL/GenBank/DDBJ databases">
        <authorList>
            <person name="Borisov I.G."/>
            <person name="Ivanikova N.V."/>
            <person name="Pinevich A.V."/>
        </authorList>
    </citation>
    <scope>NUCLEOTIDE SEQUENCE</scope>
    <source>
        <strain evidence="1">CALU 1027</strain>
    </source>
</reference>
<organism evidence="1 2">
    <name type="scientific">Prochlorothrix hollandica PCC 9006 = CALU 1027</name>
    <dbReference type="NCBI Taxonomy" id="317619"/>
    <lineage>
        <taxon>Bacteria</taxon>
        <taxon>Bacillati</taxon>
        <taxon>Cyanobacteriota</taxon>
        <taxon>Cyanophyceae</taxon>
        <taxon>Prochlorotrichales</taxon>
        <taxon>Prochlorotrichaceae</taxon>
        <taxon>Prochlorothrix</taxon>
    </lineage>
</organism>
<accession>A0A0M2PT06</accession>
<sequence length="287" mass="30905">MINDQWFPQGVWTMGGLMLWSLATSCQGFQASVPDAQPTIDPASPETPLALGTLEVRANGEDFVRQGLLSADGWQVDFDQVVVTLGRITAYQTDPPFEAHQANPPQIQQQVSFPDPPPVDLAAGDTLADPILVGSIAAPEGHFNALAWSVMPPPPGAPDPYPLVLRGTATKGDRQVAFNLQFEQTFDFICGDYVGDDRKGLVRPGQTADLEMTLHFDHLFGDGTLPPEEEINQGALGFEPLGAIAQTNQLDLNETALRQQLTPPQVAQIDAILPNLAHVGEGHCRGQ</sequence>
<dbReference type="EMBL" id="AJTX02000009">
    <property type="protein sequence ID" value="KKI98302.1"/>
    <property type="molecule type" value="Genomic_DNA"/>
</dbReference>
<protein>
    <recommendedName>
        <fullName evidence="3">DUF4382 domain-containing protein</fullName>
    </recommendedName>
</protein>
<name>A0A0M2PT06_PROHO</name>
<comment type="caution">
    <text evidence="1">The sequence shown here is derived from an EMBL/GenBank/DDBJ whole genome shotgun (WGS) entry which is preliminary data.</text>
</comment>
<dbReference type="eggNOG" id="ENOG502Z8A8">
    <property type="taxonomic scope" value="Bacteria"/>
</dbReference>
<gene>
    <name evidence="1" type="ORF">PROH_19170</name>
</gene>
<evidence type="ECO:0008006" key="3">
    <source>
        <dbReference type="Google" id="ProtNLM"/>
    </source>
</evidence>
<evidence type="ECO:0000313" key="1">
    <source>
        <dbReference type="EMBL" id="KKI98302.1"/>
    </source>
</evidence>
<dbReference type="RefSeq" id="WP_017711870.1">
    <property type="nucleotide sequence ID" value="NZ_KB235935.1"/>
</dbReference>
<dbReference type="Proteomes" id="UP000034681">
    <property type="component" value="Unassembled WGS sequence"/>
</dbReference>
<proteinExistence type="predicted"/>
<keyword evidence="2" id="KW-1185">Reference proteome</keyword>
<dbReference type="AlphaFoldDB" id="A0A0M2PT06"/>
<dbReference type="OrthoDB" id="7835646at2"/>